<reference evidence="2" key="1">
    <citation type="submission" date="2018-01" db="EMBL/GenBank/DDBJ databases">
        <title>An insight into the sialome of Amazonian anophelines.</title>
        <authorList>
            <person name="Ribeiro J.M."/>
            <person name="Scarpassa V."/>
            <person name="Calvo E."/>
        </authorList>
    </citation>
    <scope>NUCLEOTIDE SEQUENCE</scope>
    <source>
        <tissue evidence="2">Salivary glands</tissue>
    </source>
</reference>
<dbReference type="EMBL" id="GGFJ01013324">
    <property type="protein sequence ID" value="MBW62465.1"/>
    <property type="molecule type" value="Transcribed_RNA"/>
</dbReference>
<accession>A0A2M4CB53</accession>
<evidence type="ECO:0000256" key="1">
    <source>
        <dbReference type="SAM" id="SignalP"/>
    </source>
</evidence>
<protein>
    <submittedName>
        <fullName evidence="2">Putative secreted protein</fullName>
    </submittedName>
</protein>
<organism evidence="2">
    <name type="scientific">Anopheles marajoara</name>
    <dbReference type="NCBI Taxonomy" id="58244"/>
    <lineage>
        <taxon>Eukaryota</taxon>
        <taxon>Metazoa</taxon>
        <taxon>Ecdysozoa</taxon>
        <taxon>Arthropoda</taxon>
        <taxon>Hexapoda</taxon>
        <taxon>Insecta</taxon>
        <taxon>Pterygota</taxon>
        <taxon>Neoptera</taxon>
        <taxon>Endopterygota</taxon>
        <taxon>Diptera</taxon>
        <taxon>Nematocera</taxon>
        <taxon>Culicoidea</taxon>
        <taxon>Culicidae</taxon>
        <taxon>Anophelinae</taxon>
        <taxon>Anopheles</taxon>
    </lineage>
</organism>
<feature type="signal peptide" evidence="1">
    <location>
        <begin position="1"/>
        <end position="27"/>
    </location>
</feature>
<name>A0A2M4CB53_9DIPT</name>
<sequence>MPQIVQRLLRLFFRFVVDLFRSPTTDGVTVFSIDFSESSMNSESDFSQLTCFTFSISDSSQGRWASSSISTITNLPSVDVSCSS</sequence>
<proteinExistence type="predicted"/>
<feature type="chain" id="PRO_5014720900" evidence="1">
    <location>
        <begin position="28"/>
        <end position="84"/>
    </location>
</feature>
<evidence type="ECO:0000313" key="2">
    <source>
        <dbReference type="EMBL" id="MBW62465.1"/>
    </source>
</evidence>
<keyword evidence="1" id="KW-0732">Signal</keyword>
<dbReference type="AlphaFoldDB" id="A0A2M4CB53"/>